<evidence type="ECO:0000313" key="2">
    <source>
        <dbReference type="EMBL" id="KAK5278841.1"/>
    </source>
</evidence>
<name>A0ABR0M3K6_9PEZI</name>
<proteinExistence type="predicted"/>
<accession>A0ABR0M3K6</accession>
<evidence type="ECO:0000256" key="1">
    <source>
        <dbReference type="SAM" id="MobiDB-lite"/>
    </source>
</evidence>
<feature type="region of interest" description="Disordered" evidence="1">
    <location>
        <begin position="54"/>
        <end position="73"/>
    </location>
</feature>
<sequence length="251" mass="28787">MMATRELLLFQARISAGPPFPFQKLPPELRNHIYAMVLHFDGGVVPSKRTPTSCFLSGGRRKGQERKPGPRPPSVLSLFATNKAIYQESAHLFYSKNHLIFRDLKDLVDFLHETSEFRRNYIEELTVWCRHPANAVPRTTLTTLGPLTGLMGLRKLHVIFESSYTNRFHRDDSTLQVAHPLNSQPFLAVLASVNALDELTVRDRGLELYLERVGGGSVDQWGDTASIRWARARARELEWFHRQYNKAYKVE</sequence>
<dbReference type="PANTHER" id="PTHR42085:SF2">
    <property type="entry name" value="F-BOX DOMAIN-CONTAINING PROTEIN"/>
    <property type="match status" value="1"/>
</dbReference>
<dbReference type="Proteomes" id="UP001357485">
    <property type="component" value="Unassembled WGS sequence"/>
</dbReference>
<reference evidence="2 3" key="1">
    <citation type="submission" date="2023-08" db="EMBL/GenBank/DDBJ databases">
        <title>Black Yeasts Isolated from many extreme environments.</title>
        <authorList>
            <person name="Coleine C."/>
            <person name="Stajich J.E."/>
            <person name="Selbmann L."/>
        </authorList>
    </citation>
    <scope>NUCLEOTIDE SEQUENCE [LARGE SCALE GENOMIC DNA]</scope>
    <source>
        <strain evidence="2 3">CCFEE 536</strain>
    </source>
</reference>
<evidence type="ECO:0000313" key="3">
    <source>
        <dbReference type="Proteomes" id="UP001357485"/>
    </source>
</evidence>
<protein>
    <submittedName>
        <fullName evidence="2">Uncharacterized protein</fullName>
    </submittedName>
</protein>
<keyword evidence="3" id="KW-1185">Reference proteome</keyword>
<organism evidence="2 3">
    <name type="scientific">Cryomyces antarcticus</name>
    <dbReference type="NCBI Taxonomy" id="329879"/>
    <lineage>
        <taxon>Eukaryota</taxon>
        <taxon>Fungi</taxon>
        <taxon>Dikarya</taxon>
        <taxon>Ascomycota</taxon>
        <taxon>Pezizomycotina</taxon>
        <taxon>Dothideomycetes</taxon>
        <taxon>Dothideomycetes incertae sedis</taxon>
        <taxon>Cryomyces</taxon>
    </lineage>
</organism>
<dbReference type="PANTHER" id="PTHR42085">
    <property type="entry name" value="F-BOX DOMAIN-CONTAINING PROTEIN"/>
    <property type="match status" value="1"/>
</dbReference>
<dbReference type="EMBL" id="JAVRRA010001908">
    <property type="protein sequence ID" value="KAK5278841.1"/>
    <property type="molecule type" value="Genomic_DNA"/>
</dbReference>
<gene>
    <name evidence="2" type="ORF">LTR16_008217</name>
</gene>
<dbReference type="InterPro" id="IPR038883">
    <property type="entry name" value="AN11006-like"/>
</dbReference>
<comment type="caution">
    <text evidence="2">The sequence shown here is derived from an EMBL/GenBank/DDBJ whole genome shotgun (WGS) entry which is preliminary data.</text>
</comment>